<gene>
    <name evidence="9" type="ORF">CDV26_01170</name>
</gene>
<dbReference type="Proteomes" id="UP000249910">
    <property type="component" value="Chromosome"/>
</dbReference>
<dbReference type="PROSITE" id="PS01078">
    <property type="entry name" value="MOCF_BIOSYNTHESIS_1"/>
    <property type="match status" value="1"/>
</dbReference>
<dbReference type="InterPro" id="IPR002820">
    <property type="entry name" value="Mopterin_CF_biosynth-C_dom"/>
</dbReference>
<comment type="catalytic activity">
    <reaction evidence="5">
        <text>molybdopterin + ATP + H(+) = adenylyl-molybdopterin + diphosphate</text>
        <dbReference type="Rhea" id="RHEA:31331"/>
        <dbReference type="ChEBI" id="CHEBI:15378"/>
        <dbReference type="ChEBI" id="CHEBI:30616"/>
        <dbReference type="ChEBI" id="CHEBI:33019"/>
        <dbReference type="ChEBI" id="CHEBI:58698"/>
        <dbReference type="ChEBI" id="CHEBI:62727"/>
        <dbReference type="EC" id="2.7.7.75"/>
    </reaction>
</comment>
<organism evidence="9 10">
    <name type="scientific">Francisella halioticida</name>
    <dbReference type="NCBI Taxonomy" id="549298"/>
    <lineage>
        <taxon>Bacteria</taxon>
        <taxon>Pseudomonadati</taxon>
        <taxon>Pseudomonadota</taxon>
        <taxon>Gammaproteobacteria</taxon>
        <taxon>Thiotrichales</taxon>
        <taxon>Francisellaceae</taxon>
        <taxon>Francisella</taxon>
    </lineage>
</organism>
<dbReference type="PANTHER" id="PTHR43764">
    <property type="entry name" value="MOLYBDENUM COFACTOR BIOSYNTHESIS"/>
    <property type="match status" value="1"/>
</dbReference>
<sequence>MHSNTDKAIKEFFKNSSYNMINVGNKPPTHRRALATGKIQMKSEVLKLVSERKLEKGDVLPLAEIAGINGAKSTSTLLPLCHPLTIDHVSIKTEINKNTNCVEAFCYVGTYSKTGVEMEAIAGVQAALLCIYDLCKMYGQDMLISDIKLLYKEGGKNNKIYNEESLPDEIKKIIDIPKLFDKISCVSITISDRASAKIYEDKSGKVLSSILESQGAAMLEKKIIPDEKEIIKNTIINIVDQKNPNMIITTGGTGVSPRDVTPEAIGDICELQIPGVTELLRKDGEKYTPLSWASRAVAGIYKKTLIVALPGNPNAVEEGLEALKHLLPHLVRTMNK</sequence>
<dbReference type="InterPro" id="IPR001453">
    <property type="entry name" value="MoaB/Mog_dom"/>
</dbReference>
<dbReference type="Gene3D" id="3.30.70.640">
    <property type="entry name" value="Molybdopterin cofactor biosynthesis C (MoaC) domain"/>
    <property type="match status" value="1"/>
</dbReference>
<dbReference type="PIRSF" id="PIRSF036594">
    <property type="entry name" value="MoaC_MogA"/>
    <property type="match status" value="1"/>
</dbReference>
<dbReference type="NCBIfam" id="NF002947">
    <property type="entry name" value="PRK03604.1"/>
    <property type="match status" value="1"/>
</dbReference>
<dbReference type="EMBL" id="CP022132">
    <property type="protein sequence ID" value="ASG67179.1"/>
    <property type="molecule type" value="Genomic_DNA"/>
</dbReference>
<dbReference type="InterPro" id="IPR051920">
    <property type="entry name" value="MPT_Adenylyltrnsfr/MoaC-Rel"/>
</dbReference>
<accession>A0ABN5AUI3</accession>
<feature type="domain" description="MoaB/Mog" evidence="8">
    <location>
        <begin position="186"/>
        <end position="330"/>
    </location>
</feature>
<evidence type="ECO:0000256" key="5">
    <source>
        <dbReference type="ARBA" id="ARBA00051131"/>
    </source>
</evidence>
<dbReference type="InterPro" id="IPR036522">
    <property type="entry name" value="MoaC_sf"/>
</dbReference>
<dbReference type="Gene3D" id="3.40.980.10">
    <property type="entry name" value="MoaB/Mog-like domain"/>
    <property type="match status" value="1"/>
</dbReference>
<dbReference type="Pfam" id="PF01967">
    <property type="entry name" value="MoaC"/>
    <property type="match status" value="1"/>
</dbReference>
<proteinExistence type="predicted"/>
<evidence type="ECO:0000256" key="2">
    <source>
        <dbReference type="ARBA" id="ARBA00012509"/>
    </source>
</evidence>
<dbReference type="NCBIfam" id="TIGR00177">
    <property type="entry name" value="molyb_syn"/>
    <property type="match status" value="1"/>
</dbReference>
<evidence type="ECO:0000313" key="9">
    <source>
        <dbReference type="EMBL" id="ASG67179.1"/>
    </source>
</evidence>
<dbReference type="InterPro" id="IPR012247">
    <property type="entry name" value="MoaC_MogA"/>
</dbReference>
<dbReference type="EC" id="2.7.7.75" evidence="2"/>
<evidence type="ECO:0000259" key="8">
    <source>
        <dbReference type="SMART" id="SM00852"/>
    </source>
</evidence>
<dbReference type="Pfam" id="PF00994">
    <property type="entry name" value="MoCF_biosynth"/>
    <property type="match status" value="1"/>
</dbReference>
<comment type="pathway">
    <text evidence="1">Cofactor biosynthesis; molybdopterin biosynthesis.</text>
</comment>
<dbReference type="SMART" id="SM00852">
    <property type="entry name" value="MoCF_biosynth"/>
    <property type="match status" value="1"/>
</dbReference>
<evidence type="ECO:0000313" key="10">
    <source>
        <dbReference type="Proteomes" id="UP000249910"/>
    </source>
</evidence>
<dbReference type="InterPro" id="IPR036425">
    <property type="entry name" value="MoaB/Mog-like_dom_sf"/>
</dbReference>
<keyword evidence="4" id="KW-0501">Molybdenum cofactor biosynthesis</keyword>
<evidence type="ECO:0000256" key="7">
    <source>
        <dbReference type="ARBA" id="ARBA00058212"/>
    </source>
</evidence>
<evidence type="ECO:0000256" key="1">
    <source>
        <dbReference type="ARBA" id="ARBA00005046"/>
    </source>
</evidence>
<dbReference type="InterPro" id="IPR023045">
    <property type="entry name" value="MoaC"/>
</dbReference>
<dbReference type="SUPFAM" id="SSF53218">
    <property type="entry name" value="Molybdenum cofactor biosynthesis proteins"/>
    <property type="match status" value="1"/>
</dbReference>
<comment type="function">
    <text evidence="7">Catalyzes the adenylation of molybdopterin as part of the biosynthesis of the molybdenum-cofactor.</text>
</comment>
<dbReference type="CDD" id="cd00886">
    <property type="entry name" value="MogA_MoaB"/>
    <property type="match status" value="1"/>
</dbReference>
<keyword evidence="10" id="KW-1185">Reference proteome</keyword>
<evidence type="ECO:0000256" key="6">
    <source>
        <dbReference type="ARBA" id="ARBA00055087"/>
    </source>
</evidence>
<dbReference type="NCBIfam" id="TIGR00581">
    <property type="entry name" value="moaC"/>
    <property type="match status" value="1"/>
</dbReference>
<dbReference type="RefSeq" id="WP_088771735.1">
    <property type="nucleotide sequence ID" value="NZ_AP023082.1"/>
</dbReference>
<reference evidence="9 10" key="1">
    <citation type="submission" date="2017-06" db="EMBL/GenBank/DDBJ databases">
        <title>Complete genome of Francisella halioticida.</title>
        <authorList>
            <person name="Sjodin A."/>
        </authorList>
    </citation>
    <scope>NUCLEOTIDE SEQUENCE [LARGE SCALE GENOMIC DNA]</scope>
    <source>
        <strain evidence="9 10">DSM 23729</strain>
    </source>
</reference>
<comment type="function">
    <text evidence="6">Catalyzes the conversion of (8S)-3',8-cyclo-7,8-dihydroguanosine 5'-triphosphate to cyclic pyranopterin monophosphate (cPMP).</text>
</comment>
<dbReference type="SUPFAM" id="SSF55040">
    <property type="entry name" value="Molybdenum cofactor biosynthesis protein C, MoaC"/>
    <property type="match status" value="1"/>
</dbReference>
<dbReference type="PANTHER" id="PTHR43764:SF1">
    <property type="entry name" value="MOLYBDOPTERIN MOLYBDOTRANSFERASE"/>
    <property type="match status" value="1"/>
</dbReference>
<evidence type="ECO:0000256" key="4">
    <source>
        <dbReference type="ARBA" id="ARBA00023150"/>
    </source>
</evidence>
<evidence type="ECO:0000256" key="3">
    <source>
        <dbReference type="ARBA" id="ARBA00013491"/>
    </source>
</evidence>
<protein>
    <recommendedName>
        <fullName evidence="3">Molybdopterin adenylyltransferase</fullName>
        <ecNumber evidence="2">2.7.7.75</ecNumber>
    </recommendedName>
</protein>
<name>A0ABN5AUI3_9GAMM</name>
<dbReference type="InterPro" id="IPR008284">
    <property type="entry name" value="MoCF_biosynth_CS"/>
</dbReference>